<feature type="region of interest" description="Disordered" evidence="1">
    <location>
        <begin position="417"/>
        <end position="516"/>
    </location>
</feature>
<dbReference type="AlphaFoldDB" id="A0A5C5ZD56"/>
<feature type="region of interest" description="Disordered" evidence="1">
    <location>
        <begin position="25"/>
        <end position="80"/>
    </location>
</feature>
<feature type="chain" id="PRO_5022832961" evidence="2">
    <location>
        <begin position="24"/>
        <end position="612"/>
    </location>
</feature>
<dbReference type="Proteomes" id="UP000318478">
    <property type="component" value="Unassembled WGS sequence"/>
</dbReference>
<sequence precursor="true">MNRRLLGIALMTCGGLVAVGLYAQPPEFDGPPGFDGPQPRFDGPPGFDGPPRFEGPPSFGGGPGGRGFGGPMGRPDLKLVKKFDANEDGWLNREERDAAREELANQPQRGPFGRGGGRRGRGPFGGVDQQPPQPGPEMNPADVESYPDAELYDTSVLRTLFLDFESDDWESELEAFKPTDVEVPARLTVDGNTYENVGVSFRGMSSFMMVPAGKKRSLNLSVDMVDKEQRLYGHKTLNLLNASGDPSLLSTVLYSHIAREHIPAPEANLARVVINGEYWGVYTNVQQFNKVFAEENYGSSTAVRWKVSGSPNGDGGLRYTGDDLAEYRRRYTIKSKDDDESWQALVELCRTLNETPLDQLEAQLTPLLDIDAALWFLALDVALVNSDGYWTRASDYSLLRDEDGRFHVIPHDMNEAFALHGGPGGPGGPGGFRPPRGAGPPPGFDGPPPFGPPLGFDGPPPAGGPGDFQGPRQRSDRQARNDDQRQQGDRRRGRGGRGGGPGHGGPDLDPLVGLDNDRTPLRSRLLAVPELRERYLQHVRDIAQTQLDWRTLGPLVAQIRGQVAGSVEQDTRKLSTYDAFIQATSPDAGLDGSLRGFCDARREFLLNYKAPR</sequence>
<comment type="caution">
    <text evidence="3">The sequence shown here is derived from an EMBL/GenBank/DDBJ whole genome shotgun (WGS) entry which is preliminary data.</text>
</comment>
<dbReference type="EMBL" id="SJPO01000001">
    <property type="protein sequence ID" value="TWT85252.1"/>
    <property type="molecule type" value="Genomic_DNA"/>
</dbReference>
<feature type="compositionally biased region" description="Gly residues" evidence="1">
    <location>
        <begin position="421"/>
        <end position="431"/>
    </location>
</feature>
<dbReference type="PANTHER" id="PTHR40050:SF1">
    <property type="entry name" value="INNER SPORE COAT PROTEIN H"/>
    <property type="match status" value="1"/>
</dbReference>
<organism evidence="3 4">
    <name type="scientific">Posidoniimonas polymericola</name>
    <dbReference type="NCBI Taxonomy" id="2528002"/>
    <lineage>
        <taxon>Bacteria</taxon>
        <taxon>Pseudomonadati</taxon>
        <taxon>Planctomycetota</taxon>
        <taxon>Planctomycetia</taxon>
        <taxon>Pirellulales</taxon>
        <taxon>Lacipirellulaceae</taxon>
        <taxon>Posidoniimonas</taxon>
    </lineage>
</organism>
<proteinExistence type="predicted"/>
<evidence type="ECO:0000313" key="3">
    <source>
        <dbReference type="EMBL" id="TWT85252.1"/>
    </source>
</evidence>
<keyword evidence="2" id="KW-0732">Signal</keyword>
<evidence type="ECO:0000313" key="4">
    <source>
        <dbReference type="Proteomes" id="UP000318478"/>
    </source>
</evidence>
<dbReference type="Pfam" id="PF08757">
    <property type="entry name" value="CotH"/>
    <property type="match status" value="1"/>
</dbReference>
<reference evidence="3 4" key="1">
    <citation type="submission" date="2019-02" db="EMBL/GenBank/DDBJ databases">
        <title>Deep-cultivation of Planctomycetes and their phenomic and genomic characterization uncovers novel biology.</title>
        <authorList>
            <person name="Wiegand S."/>
            <person name="Jogler M."/>
            <person name="Boedeker C."/>
            <person name="Pinto D."/>
            <person name="Vollmers J."/>
            <person name="Rivas-Marin E."/>
            <person name="Kohn T."/>
            <person name="Peeters S.H."/>
            <person name="Heuer A."/>
            <person name="Rast P."/>
            <person name="Oberbeckmann S."/>
            <person name="Bunk B."/>
            <person name="Jeske O."/>
            <person name="Meyerdierks A."/>
            <person name="Storesund J.E."/>
            <person name="Kallscheuer N."/>
            <person name="Luecker S."/>
            <person name="Lage O.M."/>
            <person name="Pohl T."/>
            <person name="Merkel B.J."/>
            <person name="Hornburger P."/>
            <person name="Mueller R.-W."/>
            <person name="Bruemmer F."/>
            <person name="Labrenz M."/>
            <person name="Spormann A.M."/>
            <person name="Op Den Camp H."/>
            <person name="Overmann J."/>
            <person name="Amann R."/>
            <person name="Jetten M.S.M."/>
            <person name="Mascher T."/>
            <person name="Medema M.H."/>
            <person name="Devos D.P."/>
            <person name="Kaster A.-K."/>
            <person name="Ovreas L."/>
            <person name="Rohde M."/>
            <person name="Galperin M.Y."/>
            <person name="Jogler C."/>
        </authorList>
    </citation>
    <scope>NUCLEOTIDE SEQUENCE [LARGE SCALE GENOMIC DNA]</scope>
    <source>
        <strain evidence="3 4">Pla123a</strain>
    </source>
</reference>
<feature type="compositionally biased region" description="Pro residues" evidence="1">
    <location>
        <begin position="437"/>
        <end position="463"/>
    </location>
</feature>
<feature type="compositionally biased region" description="Gly residues" evidence="1">
    <location>
        <begin position="58"/>
        <end position="72"/>
    </location>
</feature>
<feature type="compositionally biased region" description="Low complexity" evidence="1">
    <location>
        <begin position="25"/>
        <end position="57"/>
    </location>
</feature>
<evidence type="ECO:0000256" key="1">
    <source>
        <dbReference type="SAM" id="MobiDB-lite"/>
    </source>
</evidence>
<dbReference type="RefSeq" id="WP_231956288.1">
    <property type="nucleotide sequence ID" value="NZ_SJPO01000001.1"/>
</dbReference>
<dbReference type="PANTHER" id="PTHR40050">
    <property type="entry name" value="INNER SPORE COAT PROTEIN H"/>
    <property type="match status" value="1"/>
</dbReference>
<evidence type="ECO:0000256" key="2">
    <source>
        <dbReference type="SAM" id="SignalP"/>
    </source>
</evidence>
<feature type="compositionally biased region" description="Gly residues" evidence="1">
    <location>
        <begin position="496"/>
        <end position="505"/>
    </location>
</feature>
<name>A0A5C5ZD56_9BACT</name>
<keyword evidence="4" id="KW-1185">Reference proteome</keyword>
<feature type="signal peptide" evidence="2">
    <location>
        <begin position="1"/>
        <end position="23"/>
    </location>
</feature>
<protein>
    <submittedName>
        <fullName evidence="3">CotH protein</fullName>
    </submittedName>
</protein>
<feature type="compositionally biased region" description="Basic and acidic residues" evidence="1">
    <location>
        <begin position="473"/>
        <end position="490"/>
    </location>
</feature>
<gene>
    <name evidence="3" type="ORF">Pla123a_00590</name>
</gene>
<feature type="region of interest" description="Disordered" evidence="1">
    <location>
        <begin position="98"/>
        <end position="144"/>
    </location>
</feature>
<accession>A0A5C5ZD56</accession>
<dbReference type="InterPro" id="IPR014867">
    <property type="entry name" value="Spore_coat_CotH_CotH2/3/7"/>
</dbReference>